<feature type="transmembrane region" description="Helical" evidence="6">
    <location>
        <begin position="183"/>
        <end position="205"/>
    </location>
</feature>
<evidence type="ECO:0000256" key="4">
    <source>
        <dbReference type="ARBA" id="ARBA00022989"/>
    </source>
</evidence>
<evidence type="ECO:0000256" key="3">
    <source>
        <dbReference type="ARBA" id="ARBA00022692"/>
    </source>
</evidence>
<dbReference type="CDD" id="cd17321">
    <property type="entry name" value="MFS_MMR_MDR_like"/>
    <property type="match status" value="1"/>
</dbReference>
<evidence type="ECO:0000256" key="5">
    <source>
        <dbReference type="ARBA" id="ARBA00023136"/>
    </source>
</evidence>
<feature type="transmembrane region" description="Helical" evidence="6">
    <location>
        <begin position="153"/>
        <end position="177"/>
    </location>
</feature>
<dbReference type="InterPro" id="IPR020846">
    <property type="entry name" value="MFS_dom"/>
</dbReference>
<feature type="transmembrane region" description="Helical" evidence="6">
    <location>
        <begin position="27"/>
        <end position="55"/>
    </location>
</feature>
<dbReference type="RefSeq" id="WP_137631205.1">
    <property type="nucleotide sequence ID" value="NZ_BJDO01000025.1"/>
</dbReference>
<dbReference type="PANTHER" id="PTHR42718">
    <property type="entry name" value="MAJOR FACILITATOR SUPERFAMILY MULTIDRUG TRANSPORTER MFSC"/>
    <property type="match status" value="1"/>
</dbReference>
<evidence type="ECO:0000313" key="9">
    <source>
        <dbReference type="Proteomes" id="UP001596190"/>
    </source>
</evidence>
<feature type="transmembrane region" description="Helical" evidence="6">
    <location>
        <begin position="284"/>
        <end position="307"/>
    </location>
</feature>
<protein>
    <submittedName>
        <fullName evidence="8">MFS transporter</fullName>
    </submittedName>
</protein>
<feature type="transmembrane region" description="Helical" evidence="6">
    <location>
        <begin position="67"/>
        <end position="83"/>
    </location>
</feature>
<evidence type="ECO:0000259" key="7">
    <source>
        <dbReference type="PROSITE" id="PS50850"/>
    </source>
</evidence>
<evidence type="ECO:0000256" key="6">
    <source>
        <dbReference type="SAM" id="Phobius"/>
    </source>
</evidence>
<feature type="transmembrane region" description="Helical" evidence="6">
    <location>
        <begin position="414"/>
        <end position="434"/>
    </location>
</feature>
<reference evidence="9" key="1">
    <citation type="journal article" date="2019" name="Int. J. Syst. Evol. Microbiol.">
        <title>The Global Catalogue of Microorganisms (GCM) 10K type strain sequencing project: providing services to taxonomists for standard genome sequencing and annotation.</title>
        <authorList>
            <consortium name="The Broad Institute Genomics Platform"/>
            <consortium name="The Broad Institute Genome Sequencing Center for Infectious Disease"/>
            <person name="Wu L."/>
            <person name="Ma J."/>
        </authorList>
    </citation>
    <scope>NUCLEOTIDE SEQUENCE [LARGE SCALE GENOMIC DNA]</scope>
    <source>
        <strain evidence="9">CCM 8950</strain>
    </source>
</reference>
<comment type="subcellular location">
    <subcellularLocation>
        <location evidence="1">Cell membrane</location>
        <topology evidence="1">Multi-pass membrane protein</topology>
    </subcellularLocation>
</comment>
<feature type="domain" description="Major facilitator superfamily (MFS) profile" evidence="7">
    <location>
        <begin position="29"/>
        <end position="485"/>
    </location>
</feature>
<feature type="transmembrane region" description="Helical" evidence="6">
    <location>
        <begin position="319"/>
        <end position="340"/>
    </location>
</feature>
<dbReference type="Pfam" id="PF07690">
    <property type="entry name" value="MFS_1"/>
    <property type="match status" value="1"/>
</dbReference>
<dbReference type="PRINTS" id="PR01036">
    <property type="entry name" value="TCRTETB"/>
</dbReference>
<feature type="transmembrane region" description="Helical" evidence="6">
    <location>
        <begin position="217"/>
        <end position="235"/>
    </location>
</feature>
<accession>A0ABW1TB19</accession>
<dbReference type="SUPFAM" id="SSF103473">
    <property type="entry name" value="MFS general substrate transporter"/>
    <property type="match status" value="1"/>
</dbReference>
<feature type="transmembrane region" description="Helical" evidence="6">
    <location>
        <begin position="347"/>
        <end position="366"/>
    </location>
</feature>
<keyword evidence="5 6" id="KW-0472">Membrane</keyword>
<organism evidence="8 9">
    <name type="scientific">Secundilactobacillus hailunensis</name>
    <dbReference type="NCBI Taxonomy" id="2559923"/>
    <lineage>
        <taxon>Bacteria</taxon>
        <taxon>Bacillati</taxon>
        <taxon>Bacillota</taxon>
        <taxon>Bacilli</taxon>
        <taxon>Lactobacillales</taxon>
        <taxon>Lactobacillaceae</taxon>
        <taxon>Secundilactobacillus</taxon>
    </lineage>
</organism>
<feature type="transmembrane region" description="Helical" evidence="6">
    <location>
        <begin position="95"/>
        <end position="112"/>
    </location>
</feature>
<sequence>MVVFNESRCNVATKSYVTDPRVQKHRWWILAAVGLFTFMSTLDASIVNIALPVISSDLKVPMNQAEWVVSIYLIVICALLLLFGKLGDSLGKIKIFRIGTVLFVLGSLLAGFNGSFYLLLLARIVQALGASMTMANNNGIVTEIFPFSERGRALGMIGSFVALGAIAGPGLGGIVLSQLSWGYIFWLNVPIGVVTIIIGQAILPADLTKSHEKIDRFGAITMALFMVSLFVGIFLGQEIGFTKPLILGLFAFALIIGTTFVHIENHHASPLLSFSLFKNGAFTMSLLCGFLIFVTNFFFNVISPFYLENARGLKPNLAGFILMAYPIVQVIVAPLAGALSDKIGPELITFCGLILILLSQIGYMLTDLGTPLWLFTAIIGFVGFGNGIFQAPNNTIVMNSVDAKDLGIAGGMNALVRNLGMVVGISFATTVLFAAMSHYKGTKVTTYINGQPDIFIYGMHVSFLIAAIICAIAAMITGYRLIKRPTQPTKGDS</sequence>
<dbReference type="InterPro" id="IPR011701">
    <property type="entry name" value="MFS"/>
</dbReference>
<dbReference type="EMBL" id="JBHSSA010000115">
    <property type="protein sequence ID" value="MFC6255116.1"/>
    <property type="molecule type" value="Genomic_DNA"/>
</dbReference>
<feature type="transmembrane region" description="Helical" evidence="6">
    <location>
        <begin position="454"/>
        <end position="476"/>
    </location>
</feature>
<evidence type="ECO:0000313" key="8">
    <source>
        <dbReference type="EMBL" id="MFC6255116.1"/>
    </source>
</evidence>
<name>A0ABW1TB19_9LACO</name>
<keyword evidence="2" id="KW-0813">Transport</keyword>
<dbReference type="Proteomes" id="UP001596190">
    <property type="component" value="Unassembled WGS sequence"/>
</dbReference>
<gene>
    <name evidence="8" type="ORF">ACFP1H_11045</name>
</gene>
<dbReference type="Gene3D" id="1.20.1720.10">
    <property type="entry name" value="Multidrug resistance protein D"/>
    <property type="match status" value="1"/>
</dbReference>
<feature type="transmembrane region" description="Helical" evidence="6">
    <location>
        <begin position="241"/>
        <end position="263"/>
    </location>
</feature>
<keyword evidence="3 6" id="KW-0812">Transmembrane</keyword>
<dbReference type="PANTHER" id="PTHR42718:SF9">
    <property type="entry name" value="MAJOR FACILITATOR SUPERFAMILY MULTIDRUG TRANSPORTER MFSC"/>
    <property type="match status" value="1"/>
</dbReference>
<keyword evidence="4 6" id="KW-1133">Transmembrane helix</keyword>
<dbReference type="Gene3D" id="1.20.1250.20">
    <property type="entry name" value="MFS general substrate transporter like domains"/>
    <property type="match status" value="1"/>
</dbReference>
<dbReference type="PROSITE" id="PS50850">
    <property type="entry name" value="MFS"/>
    <property type="match status" value="1"/>
</dbReference>
<feature type="transmembrane region" description="Helical" evidence="6">
    <location>
        <begin position="372"/>
        <end position="389"/>
    </location>
</feature>
<keyword evidence="9" id="KW-1185">Reference proteome</keyword>
<evidence type="ECO:0000256" key="1">
    <source>
        <dbReference type="ARBA" id="ARBA00004651"/>
    </source>
</evidence>
<dbReference type="InterPro" id="IPR036259">
    <property type="entry name" value="MFS_trans_sf"/>
</dbReference>
<evidence type="ECO:0000256" key="2">
    <source>
        <dbReference type="ARBA" id="ARBA00022448"/>
    </source>
</evidence>
<proteinExistence type="predicted"/>
<comment type="caution">
    <text evidence="8">The sequence shown here is derived from an EMBL/GenBank/DDBJ whole genome shotgun (WGS) entry which is preliminary data.</text>
</comment>